<evidence type="ECO:0000313" key="2">
    <source>
        <dbReference type="Proteomes" id="UP000827517"/>
    </source>
</evidence>
<dbReference type="Proteomes" id="UP000827517">
    <property type="component" value="Segment"/>
</dbReference>
<dbReference type="EMBL" id="MZ501267">
    <property type="protein sequence ID" value="QZA70538.1"/>
    <property type="molecule type" value="Genomic_DNA"/>
</dbReference>
<organism evidence="1 2">
    <name type="scientific">Erwinia phage AH04</name>
    <dbReference type="NCBI Taxonomy" id="2869569"/>
    <lineage>
        <taxon>Viruses</taxon>
        <taxon>Duplodnaviria</taxon>
        <taxon>Heunggongvirae</taxon>
        <taxon>Uroviricota</taxon>
        <taxon>Caudoviricetes</taxon>
        <taxon>Chimalliviridae</taxon>
        <taxon>Meadowvirus</taxon>
        <taxon>Meadowvirus AH04</taxon>
    </lineage>
</organism>
<evidence type="ECO:0000313" key="1">
    <source>
        <dbReference type="EMBL" id="QZA70538.1"/>
    </source>
</evidence>
<dbReference type="KEGG" id="vg:77944172"/>
<proteinExistence type="predicted"/>
<gene>
    <name evidence="1" type="primary">55</name>
    <name evidence="1" type="ORF">AH04_55</name>
</gene>
<accession>A0AAE7X0U7</accession>
<dbReference type="RefSeq" id="YP_010667809.1">
    <property type="nucleotide sequence ID" value="NC_070952.1"/>
</dbReference>
<keyword evidence="2" id="KW-1185">Reference proteome</keyword>
<protein>
    <submittedName>
        <fullName evidence="1">Uncharacterized protein</fullName>
    </submittedName>
</protein>
<sequence>MYNVESRTLKTEIGILLYSSVTEDKKIEEIIAYYYPLLLDMMVNVLNNRHRSTEDAIFEELKKYYDDPGLQLFYGMLYEEIRMIKKQFIIAGFDPRLKYKLVERTLPRSTIKLHAICMDLEATMDHMLVQPETGSDNQDVSDAVIDNPTIDQLESYFDKR</sequence>
<reference evidence="1" key="1">
    <citation type="submission" date="2021-07" db="EMBL/GenBank/DDBJ databases">
        <authorList>
            <person name="Roth S.J."/>
            <person name="Krukonis G.P."/>
            <person name="Delesalle V.A."/>
        </authorList>
    </citation>
    <scope>NUCLEOTIDE SEQUENCE</scope>
</reference>
<name>A0AAE7X0U7_9CAUD</name>
<dbReference type="GeneID" id="77944172"/>